<evidence type="ECO:0000256" key="8">
    <source>
        <dbReference type="ARBA" id="ARBA00023209"/>
    </source>
</evidence>
<keyword evidence="5 10" id="KW-1133">Transmembrane helix</keyword>
<dbReference type="InterPro" id="IPR003811">
    <property type="entry name" value="G3P_acylTferase_PlsY"/>
</dbReference>
<comment type="subunit">
    <text evidence="10">Probably interacts with PlsX.</text>
</comment>
<feature type="transmembrane region" description="Helical" evidence="10">
    <location>
        <begin position="115"/>
        <end position="136"/>
    </location>
</feature>
<evidence type="ECO:0000256" key="7">
    <source>
        <dbReference type="ARBA" id="ARBA00023136"/>
    </source>
</evidence>
<dbReference type="Proteomes" id="UP001161064">
    <property type="component" value="Unassembled WGS sequence"/>
</dbReference>
<dbReference type="HAMAP" id="MF_01043">
    <property type="entry name" value="PlsY"/>
    <property type="match status" value="1"/>
</dbReference>
<evidence type="ECO:0000256" key="6">
    <source>
        <dbReference type="ARBA" id="ARBA00023098"/>
    </source>
</evidence>
<gene>
    <name evidence="10 11" type="primary">plsY</name>
    <name evidence="11" type="ORF">PsB1_1680</name>
</gene>
<dbReference type="NCBIfam" id="TIGR00023">
    <property type="entry name" value="glycerol-3-phosphate 1-O-acyltransferase PlsY"/>
    <property type="match status" value="1"/>
</dbReference>
<reference evidence="11" key="2">
    <citation type="journal article" date="2023" name="ISME Commun">
        <title>Characterization of a bloom-associated alphaproteobacterial lineage, 'Candidatus Phycosocius': insights into freshwater algal-bacterial interactions.</title>
        <authorList>
            <person name="Tanabe Y."/>
            <person name="Yamaguchi H."/>
            <person name="Yoshida M."/>
            <person name="Kai A."/>
            <person name="Okazaki Y."/>
        </authorList>
    </citation>
    <scope>NUCLEOTIDE SEQUENCE</scope>
    <source>
        <strain evidence="11">BOTRYCO-1</strain>
    </source>
</reference>
<comment type="function">
    <text evidence="10">Catalyzes the transfer of an acyl group from acyl-phosphate (acyl-PO(4)) to glycerol-3-phosphate (G3P) to form lysophosphatidic acid (LPA). This enzyme utilizes acyl-phosphate as fatty acyl donor, but not acyl-CoA or acyl-ACP.</text>
</comment>
<comment type="pathway">
    <text evidence="10">Lipid metabolism; phospholipid metabolism.</text>
</comment>
<organism evidence="11 12">
    <name type="scientific">Candidatus Phycosocius spiralis</name>
    <dbReference type="NCBI Taxonomy" id="2815099"/>
    <lineage>
        <taxon>Bacteria</taxon>
        <taxon>Pseudomonadati</taxon>
        <taxon>Pseudomonadota</taxon>
        <taxon>Alphaproteobacteria</taxon>
        <taxon>Caulobacterales</taxon>
        <taxon>Caulobacterales incertae sedis</taxon>
        <taxon>Candidatus Phycosocius</taxon>
    </lineage>
</organism>
<dbReference type="EMBL" id="BPFZ01000010">
    <property type="protein sequence ID" value="GIU67526.1"/>
    <property type="molecule type" value="Genomic_DNA"/>
</dbReference>
<dbReference type="PANTHER" id="PTHR30309:SF0">
    <property type="entry name" value="GLYCEROL-3-PHOSPHATE ACYLTRANSFERASE-RELATED"/>
    <property type="match status" value="1"/>
</dbReference>
<keyword evidence="1 10" id="KW-1003">Cell membrane</keyword>
<evidence type="ECO:0000256" key="2">
    <source>
        <dbReference type="ARBA" id="ARBA00022516"/>
    </source>
</evidence>
<feature type="transmembrane region" description="Helical" evidence="10">
    <location>
        <begin position="52"/>
        <end position="71"/>
    </location>
</feature>
<evidence type="ECO:0000256" key="4">
    <source>
        <dbReference type="ARBA" id="ARBA00022692"/>
    </source>
</evidence>
<accession>A0ABQ4PWT6</accession>
<protein>
    <recommendedName>
        <fullName evidence="10">Glycerol-3-phosphate acyltransferase</fullName>
    </recommendedName>
    <alternativeName>
        <fullName evidence="10">Acyl-PO4 G3P acyltransferase</fullName>
    </alternativeName>
    <alternativeName>
        <fullName evidence="10">Acyl-phosphate--glycerol-3-phosphate acyltransferase</fullName>
    </alternativeName>
    <alternativeName>
        <fullName evidence="10">G3P acyltransferase</fullName>
        <shortName evidence="10">GPAT</shortName>
        <ecNumber evidence="10">2.3.1.275</ecNumber>
    </alternativeName>
    <alternativeName>
        <fullName evidence="10">Lysophosphatidic acid synthase</fullName>
        <shortName evidence="10">LPA synthase</shortName>
    </alternativeName>
</protein>
<comment type="similarity">
    <text evidence="10">Belongs to the PlsY family.</text>
</comment>
<evidence type="ECO:0000256" key="9">
    <source>
        <dbReference type="ARBA" id="ARBA00023264"/>
    </source>
</evidence>
<evidence type="ECO:0000313" key="11">
    <source>
        <dbReference type="EMBL" id="GIU67526.1"/>
    </source>
</evidence>
<proteinExistence type="inferred from homology"/>
<dbReference type="EC" id="2.3.1.275" evidence="10"/>
<keyword evidence="4 10" id="KW-0812">Transmembrane</keyword>
<dbReference type="Pfam" id="PF02660">
    <property type="entry name" value="G3P_acyltransf"/>
    <property type="match status" value="1"/>
</dbReference>
<evidence type="ECO:0000256" key="10">
    <source>
        <dbReference type="HAMAP-Rule" id="MF_01043"/>
    </source>
</evidence>
<keyword evidence="12" id="KW-1185">Reference proteome</keyword>
<sequence length="200" mass="20897">MDYLIAILGGYLLGSIPFGILLTRLAGLGDLRQVGSGNIGATNVLRTGRKDVALATLILDAAKAATALTLAGHYLGSPSNPNLDVGFCAGASALLGHCFPIWLKFCGGKGVATFFGTLLIGMWPVGVLVGGLWLATAYTFRYSSLSALVSSAAAPLIAVVFHISPIGVGATLFMSLIVWIRHRENIARLIKGEEPHIGKH</sequence>
<reference evidence="11" key="1">
    <citation type="submission" date="2021-05" db="EMBL/GenBank/DDBJ databases">
        <authorList>
            <person name="Tanabe Y."/>
        </authorList>
    </citation>
    <scope>NUCLEOTIDE SEQUENCE</scope>
    <source>
        <strain evidence="11">BOTRYCO-1</strain>
    </source>
</reference>
<evidence type="ECO:0000256" key="5">
    <source>
        <dbReference type="ARBA" id="ARBA00022989"/>
    </source>
</evidence>
<keyword evidence="8 10" id="KW-0594">Phospholipid biosynthesis</keyword>
<keyword evidence="3 10" id="KW-0808">Transferase</keyword>
<evidence type="ECO:0000256" key="1">
    <source>
        <dbReference type="ARBA" id="ARBA00022475"/>
    </source>
</evidence>
<comment type="catalytic activity">
    <reaction evidence="10">
        <text>an acyl phosphate + sn-glycerol 3-phosphate = a 1-acyl-sn-glycero-3-phosphate + phosphate</text>
        <dbReference type="Rhea" id="RHEA:34075"/>
        <dbReference type="ChEBI" id="CHEBI:43474"/>
        <dbReference type="ChEBI" id="CHEBI:57597"/>
        <dbReference type="ChEBI" id="CHEBI:57970"/>
        <dbReference type="ChEBI" id="CHEBI:59918"/>
        <dbReference type="EC" id="2.3.1.275"/>
    </reaction>
</comment>
<keyword evidence="9 10" id="KW-1208">Phospholipid metabolism</keyword>
<dbReference type="RefSeq" id="WP_284360455.1">
    <property type="nucleotide sequence ID" value="NZ_BPFZ01000010.1"/>
</dbReference>
<feature type="transmembrane region" description="Helical" evidence="10">
    <location>
        <begin position="83"/>
        <end position="103"/>
    </location>
</feature>
<feature type="transmembrane region" description="Helical" evidence="10">
    <location>
        <begin position="6"/>
        <end position="31"/>
    </location>
</feature>
<evidence type="ECO:0000313" key="12">
    <source>
        <dbReference type="Proteomes" id="UP001161064"/>
    </source>
</evidence>
<dbReference type="GO" id="GO:0016746">
    <property type="term" value="F:acyltransferase activity"/>
    <property type="evidence" value="ECO:0007669"/>
    <property type="project" value="UniProtKB-KW"/>
</dbReference>
<keyword evidence="6 10" id="KW-0443">Lipid metabolism</keyword>
<comment type="caution">
    <text evidence="11">The sequence shown here is derived from an EMBL/GenBank/DDBJ whole genome shotgun (WGS) entry which is preliminary data.</text>
</comment>
<keyword evidence="2 10" id="KW-0444">Lipid biosynthesis</keyword>
<evidence type="ECO:0000256" key="3">
    <source>
        <dbReference type="ARBA" id="ARBA00022679"/>
    </source>
</evidence>
<dbReference type="SMART" id="SM01207">
    <property type="entry name" value="G3P_acyltransf"/>
    <property type="match status" value="1"/>
</dbReference>
<keyword evidence="7 10" id="KW-0472">Membrane</keyword>
<feature type="transmembrane region" description="Helical" evidence="10">
    <location>
        <begin position="156"/>
        <end position="180"/>
    </location>
</feature>
<comment type="subcellular location">
    <subcellularLocation>
        <location evidence="10">Cell membrane</location>
        <topology evidence="10">Multi-pass membrane protein</topology>
    </subcellularLocation>
</comment>
<keyword evidence="11" id="KW-0012">Acyltransferase</keyword>
<name>A0ABQ4PWT6_9PROT</name>
<dbReference type="PANTHER" id="PTHR30309">
    <property type="entry name" value="INNER MEMBRANE PROTEIN YGIH"/>
    <property type="match status" value="1"/>
</dbReference>